<evidence type="ECO:0000313" key="2">
    <source>
        <dbReference type="Proteomes" id="UP000009169"/>
    </source>
</evidence>
<evidence type="ECO:0000313" key="1">
    <source>
        <dbReference type="EMBL" id="EGE07379.1"/>
    </source>
</evidence>
<name>F2PZR1_TRIEC</name>
<dbReference type="EMBL" id="DS995759">
    <property type="protein sequence ID" value="EGE07379.1"/>
    <property type="molecule type" value="Genomic_DNA"/>
</dbReference>
<organism evidence="1 2">
    <name type="scientific">Trichophyton equinum (strain ATCC MYA-4606 / CBS 127.97)</name>
    <name type="common">Horse ringworm fungus</name>
    <dbReference type="NCBI Taxonomy" id="559882"/>
    <lineage>
        <taxon>Eukaryota</taxon>
        <taxon>Fungi</taxon>
        <taxon>Dikarya</taxon>
        <taxon>Ascomycota</taxon>
        <taxon>Pezizomycotina</taxon>
        <taxon>Eurotiomycetes</taxon>
        <taxon>Eurotiomycetidae</taxon>
        <taxon>Onygenales</taxon>
        <taxon>Arthrodermataceae</taxon>
        <taxon>Trichophyton</taxon>
    </lineage>
</organism>
<protein>
    <submittedName>
        <fullName evidence="1">Uncharacterized protein</fullName>
    </submittedName>
</protein>
<dbReference type="Proteomes" id="UP000009169">
    <property type="component" value="Unassembled WGS sequence"/>
</dbReference>
<reference evidence="2" key="1">
    <citation type="journal article" date="2012" name="MBio">
        <title>Comparative genome analysis of Trichophyton rubrum and related dermatophytes reveals candidate genes involved in infection.</title>
        <authorList>
            <person name="Martinez D.A."/>
            <person name="Oliver B.G."/>
            <person name="Graeser Y."/>
            <person name="Goldberg J.M."/>
            <person name="Li W."/>
            <person name="Martinez-Rossi N.M."/>
            <person name="Monod M."/>
            <person name="Shelest E."/>
            <person name="Barton R.C."/>
            <person name="Birch E."/>
            <person name="Brakhage A.A."/>
            <person name="Chen Z."/>
            <person name="Gurr S.J."/>
            <person name="Heiman D."/>
            <person name="Heitman J."/>
            <person name="Kosti I."/>
            <person name="Rossi A."/>
            <person name="Saif S."/>
            <person name="Samalova M."/>
            <person name="Saunders C.W."/>
            <person name="Shea T."/>
            <person name="Summerbell R.C."/>
            <person name="Xu J."/>
            <person name="Young S."/>
            <person name="Zeng Q."/>
            <person name="Birren B.W."/>
            <person name="Cuomo C.A."/>
            <person name="White T.C."/>
        </authorList>
    </citation>
    <scope>NUCLEOTIDE SEQUENCE [LARGE SCALE GENOMIC DNA]</scope>
    <source>
        <strain evidence="2">ATCC MYA-4606 / CBS 127.97</strain>
    </source>
</reference>
<feature type="non-terminal residue" evidence="1">
    <location>
        <position position="81"/>
    </location>
</feature>
<dbReference type="VEuPathDB" id="FungiDB:TEQG_08755"/>
<dbReference type="HOGENOM" id="CLU_2580505_0_0_1"/>
<proteinExistence type="predicted"/>
<dbReference type="AlphaFoldDB" id="F2PZR1"/>
<keyword evidence="2" id="KW-1185">Reference proteome</keyword>
<gene>
    <name evidence="1" type="ORF">TEQG_08755</name>
</gene>
<sequence>MFVQRSVFALARRAPVRAVAKRSFSTSFVRFEAKSKWDPQPGESARKDGFLRSCFPKVSEGTELGGRRLLGRLSSLSLGAS</sequence>
<accession>F2PZR1</accession>